<dbReference type="AlphaFoldDB" id="A0A448NX51"/>
<reference evidence="5 6" key="1">
    <citation type="submission" date="2018-12" db="EMBL/GenBank/DDBJ databases">
        <authorList>
            <consortium name="Pathogen Informatics"/>
        </authorList>
    </citation>
    <scope>NUCLEOTIDE SEQUENCE [LARGE SCALE GENOMIC DNA]</scope>
    <source>
        <strain evidence="5 6">NCTC13652</strain>
    </source>
</reference>
<feature type="binding site" evidence="3">
    <location>
        <position position="414"/>
    </location>
    <ligand>
        <name>Mn(2+)</name>
        <dbReference type="ChEBI" id="CHEBI:29035"/>
    </ligand>
</feature>
<dbReference type="Proteomes" id="UP000277858">
    <property type="component" value="Chromosome"/>
</dbReference>
<dbReference type="GO" id="GO:0003849">
    <property type="term" value="F:3-deoxy-7-phosphoheptulonate synthase activity"/>
    <property type="evidence" value="ECO:0007669"/>
    <property type="project" value="UniProtKB-EC"/>
</dbReference>
<dbReference type="Gene3D" id="3.20.20.70">
    <property type="entry name" value="Aldolase class I"/>
    <property type="match status" value="1"/>
</dbReference>
<dbReference type="GO" id="GO:0008652">
    <property type="term" value="P:amino acid biosynthetic process"/>
    <property type="evidence" value="ECO:0007669"/>
    <property type="project" value="UniProtKB-KW"/>
</dbReference>
<dbReference type="NCBIfam" id="TIGR01358">
    <property type="entry name" value="DAHP_synth_II"/>
    <property type="match status" value="1"/>
</dbReference>
<dbReference type="SUPFAM" id="SSF51569">
    <property type="entry name" value="Aldolase"/>
    <property type="match status" value="1"/>
</dbReference>
<dbReference type="Pfam" id="PF01474">
    <property type="entry name" value="DAHP_synth_2"/>
    <property type="match status" value="1"/>
</dbReference>
<dbReference type="UniPathway" id="UPA00053">
    <property type="reaction ID" value="UER00084"/>
</dbReference>
<proteinExistence type="inferred from homology"/>
<organism evidence="5 6">
    <name type="scientific">Acidipropionibacterium jensenii</name>
    <dbReference type="NCBI Taxonomy" id="1749"/>
    <lineage>
        <taxon>Bacteria</taxon>
        <taxon>Bacillati</taxon>
        <taxon>Actinomycetota</taxon>
        <taxon>Actinomycetes</taxon>
        <taxon>Propionibacteriales</taxon>
        <taxon>Propionibacteriaceae</taxon>
        <taxon>Acidipropionibacterium</taxon>
    </lineage>
</organism>
<comment type="catalytic activity">
    <reaction evidence="4">
        <text>D-erythrose 4-phosphate + phosphoenolpyruvate + H2O = 7-phospho-2-dehydro-3-deoxy-D-arabino-heptonate + phosphate</text>
        <dbReference type="Rhea" id="RHEA:14717"/>
        <dbReference type="ChEBI" id="CHEBI:15377"/>
        <dbReference type="ChEBI" id="CHEBI:16897"/>
        <dbReference type="ChEBI" id="CHEBI:43474"/>
        <dbReference type="ChEBI" id="CHEBI:58394"/>
        <dbReference type="ChEBI" id="CHEBI:58702"/>
        <dbReference type="EC" id="2.5.1.54"/>
    </reaction>
</comment>
<dbReference type="InterPro" id="IPR002480">
    <property type="entry name" value="DAHP_synth_2"/>
</dbReference>
<keyword evidence="3" id="KW-0104">Cadmium</keyword>
<sequence>MTPSDGRRRGPLDTPVRLTAMLSGVPSLVSLHSMPHLQQPSYPDPAEVDRVVAALRKLPPLVFAGECDDLREKLAAVAEGRGFLLQGGDCAETFAGVNADNIKGKLRVLLSMAVVMTYAGQVPVVKVGRIAGQYAKPRSRDTETRNGVTLPSYRGDAVNGFEFTAQSRVHDPRRLMRIYNASAATLNLVRAFVKGGFADLRGINAWNADFVRNSNVETRYEVLAGEIERALAFMMACGVDDDQISTVDFYASHEALLLDYEHAMTRIDSRTQLPYDTSGHLLWIGERTRQTNGAHVVFMRSICNPIGIKLGPTTTGEEANRIADLLDPERIPGRITFITRMGAGSIREKLPPIIEAVESSGRKVVWSCDPMHGNTFEAANGFKTRSFADVCAEVNAFFDVHEALGTWPGGVHVELTGDDVTECLGGVDALDEADLAARYETACDPRLNRNQSLELAFMIAERLSDGRIKRKTVSPLEPYRGLDM</sequence>
<evidence type="ECO:0000256" key="2">
    <source>
        <dbReference type="ARBA" id="ARBA00022679"/>
    </source>
</evidence>
<dbReference type="STRING" id="1122997.GCA_000425285_01129"/>
<evidence type="ECO:0000256" key="3">
    <source>
        <dbReference type="PIRSR" id="PIRSR602480-1"/>
    </source>
</evidence>
<feature type="binding site" evidence="3">
    <location>
        <begin position="286"/>
        <end position="287"/>
    </location>
    <ligand>
        <name>phosphoenolpyruvate</name>
        <dbReference type="ChEBI" id="CHEBI:58702"/>
    </ligand>
</feature>
<dbReference type="PANTHER" id="PTHR21337:SF0">
    <property type="entry name" value="PHOSPHO-2-DEHYDRO-3-DEOXYHEPTONATE ALDOLASE"/>
    <property type="match status" value="1"/>
</dbReference>
<accession>A0A448NX51</accession>
<feature type="binding site" evidence="3">
    <location>
        <position position="372"/>
    </location>
    <ligand>
        <name>Mn(2+)</name>
        <dbReference type="ChEBI" id="CHEBI:29035"/>
    </ligand>
</feature>
<evidence type="ECO:0000313" key="6">
    <source>
        <dbReference type="Proteomes" id="UP000277858"/>
    </source>
</evidence>
<gene>
    <name evidence="5" type="primary">aroH</name>
    <name evidence="5" type="ORF">NCTC13652_00731</name>
</gene>
<keyword evidence="6" id="KW-1185">Reference proteome</keyword>
<dbReference type="EC" id="2.5.1.54" evidence="4"/>
<evidence type="ECO:0000256" key="4">
    <source>
        <dbReference type="RuleBase" id="RU363071"/>
    </source>
</evidence>
<keyword evidence="3" id="KW-0464">Manganese</keyword>
<protein>
    <recommendedName>
        <fullName evidence="4">Phospho-2-dehydro-3-deoxyheptonate aldolase</fullName>
        <ecNumber evidence="4">2.5.1.54</ecNumber>
    </recommendedName>
</protein>
<feature type="binding site" evidence="3">
    <location>
        <position position="444"/>
    </location>
    <ligand>
        <name>Mn(2+)</name>
        <dbReference type="ChEBI" id="CHEBI:29035"/>
    </ligand>
</feature>
<keyword evidence="4" id="KW-0028">Amino-acid biosynthesis</keyword>
<evidence type="ECO:0000256" key="1">
    <source>
        <dbReference type="ARBA" id="ARBA00008911"/>
    </source>
</evidence>
<comment type="pathway">
    <text evidence="4">Metabolic intermediate biosynthesis; chorismate biosynthesis; chorismate from D-erythrose 4-phosphate and phosphoenolpyruvate: step 1/7.</text>
</comment>
<name>A0A448NX51_9ACTN</name>
<feature type="binding site" evidence="3">
    <location>
        <position position="90"/>
    </location>
    <ligand>
        <name>Mn(2+)</name>
        <dbReference type="ChEBI" id="CHEBI:29035"/>
    </ligand>
</feature>
<comment type="similarity">
    <text evidence="1 4">Belongs to the class-II DAHP synthase family.</text>
</comment>
<keyword evidence="3" id="KW-0170">Cobalt</keyword>
<feature type="binding site" evidence="3">
    <location>
        <position position="340"/>
    </location>
    <ligand>
        <name>phosphoenolpyruvate</name>
        <dbReference type="ChEBI" id="CHEBI:58702"/>
    </ligand>
</feature>
<keyword evidence="2 4" id="KW-0808">Transferase</keyword>
<dbReference type="GO" id="GO:0009073">
    <property type="term" value="P:aromatic amino acid family biosynthetic process"/>
    <property type="evidence" value="ECO:0007669"/>
    <property type="project" value="UniProtKB-KW"/>
</dbReference>
<feature type="binding site" evidence="3">
    <location>
        <position position="129"/>
    </location>
    <ligand>
        <name>phosphoenolpyruvate</name>
        <dbReference type="ChEBI" id="CHEBI:58702"/>
    </ligand>
</feature>
<dbReference type="GO" id="GO:0009423">
    <property type="term" value="P:chorismate biosynthetic process"/>
    <property type="evidence" value="ECO:0007669"/>
    <property type="project" value="UniProtKB-UniPathway"/>
</dbReference>
<evidence type="ECO:0000313" key="5">
    <source>
        <dbReference type="EMBL" id="VEI02552.1"/>
    </source>
</evidence>
<dbReference type="EMBL" id="LR134473">
    <property type="protein sequence ID" value="VEI02552.1"/>
    <property type="molecule type" value="Genomic_DNA"/>
</dbReference>
<keyword evidence="4" id="KW-0057">Aromatic amino acid biosynthesis</keyword>
<feature type="binding site" evidence="3">
    <location>
        <position position="309"/>
    </location>
    <ligand>
        <name>phosphoenolpyruvate</name>
        <dbReference type="ChEBI" id="CHEBI:58702"/>
    </ligand>
</feature>
<dbReference type="InterPro" id="IPR013785">
    <property type="entry name" value="Aldolase_TIM"/>
</dbReference>
<dbReference type="PANTHER" id="PTHR21337">
    <property type="entry name" value="PHOSPHO-2-DEHYDRO-3-DEOXYHEPTONATE ALDOLASE 1, 2"/>
    <property type="match status" value="1"/>
</dbReference>
<comment type="cofactor">
    <cofactor evidence="3">
        <name>Mn(2+)</name>
        <dbReference type="ChEBI" id="CHEBI:29035"/>
    </cofactor>
    <cofactor evidence="3">
        <name>Co(2+)</name>
        <dbReference type="ChEBI" id="CHEBI:48828"/>
    </cofactor>
    <cofactor evidence="3">
        <name>Cd(2+)</name>
        <dbReference type="ChEBI" id="CHEBI:48775"/>
    </cofactor>
    <text evidence="3">Binds 1 divalent cation per subunit. The enzyme is active with manganese, cobalt or cadmium ions.</text>
</comment>